<dbReference type="Pfam" id="PF13561">
    <property type="entry name" value="adh_short_C2"/>
    <property type="match status" value="1"/>
</dbReference>
<dbReference type="AlphaFoldDB" id="A0A5C4T9L1"/>
<dbReference type="GO" id="GO:0008206">
    <property type="term" value="P:bile acid metabolic process"/>
    <property type="evidence" value="ECO:0007669"/>
    <property type="project" value="UniProtKB-ARBA"/>
</dbReference>
<evidence type="ECO:0000256" key="2">
    <source>
        <dbReference type="ARBA" id="ARBA00023002"/>
    </source>
</evidence>
<proteinExistence type="inferred from homology"/>
<dbReference type="PANTHER" id="PTHR43477">
    <property type="entry name" value="DIHYDROANTICAPSIN 7-DEHYDROGENASE"/>
    <property type="match status" value="1"/>
</dbReference>
<dbReference type="InterPro" id="IPR020904">
    <property type="entry name" value="Sc_DH/Rdtase_CS"/>
</dbReference>
<dbReference type="GO" id="GO:0016491">
    <property type="term" value="F:oxidoreductase activity"/>
    <property type="evidence" value="ECO:0007669"/>
    <property type="project" value="UniProtKB-KW"/>
</dbReference>
<dbReference type="SUPFAM" id="SSF51735">
    <property type="entry name" value="NAD(P)-binding Rossmann-fold domains"/>
    <property type="match status" value="1"/>
</dbReference>
<dbReference type="PANTHER" id="PTHR43477:SF1">
    <property type="entry name" value="DIHYDROANTICAPSIN 7-DEHYDROGENASE"/>
    <property type="match status" value="1"/>
</dbReference>
<evidence type="ECO:0000313" key="3">
    <source>
        <dbReference type="EMBL" id="TNJ65097.1"/>
    </source>
</evidence>
<reference evidence="3 4" key="1">
    <citation type="submission" date="2019-05" db="EMBL/GenBank/DDBJ databases">
        <title>We sequenced the genome of Paenibacillus hemerocallicola KCTC 33185 for further insight into its adaptation and study the phylogeny of Paenibacillus.</title>
        <authorList>
            <person name="Narsing Rao M.P."/>
        </authorList>
    </citation>
    <scope>NUCLEOTIDE SEQUENCE [LARGE SCALE GENOMIC DNA]</scope>
    <source>
        <strain evidence="3 4">KCTC 33185</strain>
    </source>
</reference>
<dbReference type="InterPro" id="IPR036291">
    <property type="entry name" value="NAD(P)-bd_dom_sf"/>
</dbReference>
<keyword evidence="4" id="KW-1185">Reference proteome</keyword>
<dbReference type="CDD" id="cd05233">
    <property type="entry name" value="SDR_c"/>
    <property type="match status" value="1"/>
</dbReference>
<comment type="caution">
    <text evidence="3">The sequence shown here is derived from an EMBL/GenBank/DDBJ whole genome shotgun (WGS) entry which is preliminary data.</text>
</comment>
<evidence type="ECO:0000313" key="4">
    <source>
        <dbReference type="Proteomes" id="UP000307943"/>
    </source>
</evidence>
<keyword evidence="2" id="KW-0560">Oxidoreductase</keyword>
<dbReference type="FunFam" id="3.40.50.720:FF:000084">
    <property type="entry name" value="Short-chain dehydrogenase reductase"/>
    <property type="match status" value="1"/>
</dbReference>
<dbReference type="InterPro" id="IPR002347">
    <property type="entry name" value="SDR_fam"/>
</dbReference>
<dbReference type="OrthoDB" id="2565295at2"/>
<accession>A0A5C4T9L1</accession>
<sequence length="248" mass="26942">MRLQLQNKVIVITGALGKIGFSSTRMFLERGAKVVANDWVVANDAPRMLALMEQYGPERLLFVEADASDEDQVIGLFSQIRDRFGRLDGSFHNCYLQNRKPVTGYTLKDWNQVIQGTLTSTFLISKHAILLMKDSGGGSIVNTSSILGMKPRVGEGAYGSAKAGINFLTQVIAAENANHGIRANVIVPGDIKEPKQRTPEKAAEIRKDILLGRSGTPDEVSELAAFLLSDASAYITGSLYTIDGGIRI</sequence>
<gene>
    <name evidence="3" type="ORF">FE784_17075</name>
</gene>
<organism evidence="3 4">
    <name type="scientific">Paenibacillus hemerocallicola</name>
    <dbReference type="NCBI Taxonomy" id="1172614"/>
    <lineage>
        <taxon>Bacteria</taxon>
        <taxon>Bacillati</taxon>
        <taxon>Bacillota</taxon>
        <taxon>Bacilli</taxon>
        <taxon>Bacillales</taxon>
        <taxon>Paenibacillaceae</taxon>
        <taxon>Paenibacillus</taxon>
    </lineage>
</organism>
<dbReference type="Gene3D" id="3.40.50.720">
    <property type="entry name" value="NAD(P)-binding Rossmann-like Domain"/>
    <property type="match status" value="1"/>
</dbReference>
<dbReference type="Proteomes" id="UP000307943">
    <property type="component" value="Unassembled WGS sequence"/>
</dbReference>
<comment type="similarity">
    <text evidence="1">Belongs to the short-chain dehydrogenases/reductases (SDR) family.</text>
</comment>
<dbReference type="PROSITE" id="PS00061">
    <property type="entry name" value="ADH_SHORT"/>
    <property type="match status" value="1"/>
</dbReference>
<evidence type="ECO:0000256" key="1">
    <source>
        <dbReference type="ARBA" id="ARBA00006484"/>
    </source>
</evidence>
<dbReference type="EMBL" id="VDCQ01000022">
    <property type="protein sequence ID" value="TNJ65097.1"/>
    <property type="molecule type" value="Genomic_DNA"/>
</dbReference>
<dbReference type="InterPro" id="IPR051122">
    <property type="entry name" value="SDR_DHRS6-like"/>
</dbReference>
<dbReference type="RefSeq" id="WP_139603437.1">
    <property type="nucleotide sequence ID" value="NZ_VDCQ01000022.1"/>
</dbReference>
<name>A0A5C4T9L1_9BACL</name>
<dbReference type="PRINTS" id="PR00081">
    <property type="entry name" value="GDHRDH"/>
</dbReference>
<protein>
    <submittedName>
        <fullName evidence="3">SDR family oxidoreductase</fullName>
    </submittedName>
</protein>